<keyword evidence="1" id="KW-0479">Metal-binding</keyword>
<dbReference type="GO" id="GO:0008270">
    <property type="term" value="F:zinc ion binding"/>
    <property type="evidence" value="ECO:0007669"/>
    <property type="project" value="UniProtKB-KW"/>
</dbReference>
<dbReference type="PROSITE" id="PS00028">
    <property type="entry name" value="ZINC_FINGER_C2H2_1"/>
    <property type="match status" value="4"/>
</dbReference>
<evidence type="ECO:0000313" key="8">
    <source>
        <dbReference type="WBParaSite" id="Csp11.Scaffold582.g4671.t1"/>
    </source>
</evidence>
<dbReference type="WBParaSite" id="Csp11.Scaffold582.g4671.t1">
    <property type="protein sequence ID" value="Csp11.Scaffold582.g4671.t1"/>
    <property type="gene ID" value="Csp11.Scaffold582.g4671"/>
</dbReference>
<evidence type="ECO:0000256" key="5">
    <source>
        <dbReference type="PROSITE-ProRule" id="PRU00042"/>
    </source>
</evidence>
<evidence type="ECO:0000256" key="3">
    <source>
        <dbReference type="ARBA" id="ARBA00022771"/>
    </source>
</evidence>
<dbReference type="eggNOG" id="KOG1721">
    <property type="taxonomic scope" value="Eukaryota"/>
</dbReference>
<evidence type="ECO:0000256" key="1">
    <source>
        <dbReference type="ARBA" id="ARBA00022723"/>
    </source>
</evidence>
<organism evidence="7 8">
    <name type="scientific">Caenorhabditis tropicalis</name>
    <dbReference type="NCBI Taxonomy" id="1561998"/>
    <lineage>
        <taxon>Eukaryota</taxon>
        <taxon>Metazoa</taxon>
        <taxon>Ecdysozoa</taxon>
        <taxon>Nematoda</taxon>
        <taxon>Chromadorea</taxon>
        <taxon>Rhabditida</taxon>
        <taxon>Rhabditina</taxon>
        <taxon>Rhabditomorpha</taxon>
        <taxon>Rhabditoidea</taxon>
        <taxon>Rhabditidae</taxon>
        <taxon>Peloderinae</taxon>
        <taxon>Caenorhabditis</taxon>
    </lineage>
</organism>
<evidence type="ECO:0000313" key="7">
    <source>
        <dbReference type="Proteomes" id="UP000095282"/>
    </source>
</evidence>
<dbReference type="AlphaFoldDB" id="A0A1I7TCV2"/>
<proteinExistence type="predicted"/>
<dbReference type="InterPro" id="IPR013087">
    <property type="entry name" value="Znf_C2H2_type"/>
</dbReference>
<keyword evidence="3 5" id="KW-0863">Zinc-finger</keyword>
<dbReference type="Gene3D" id="3.30.160.60">
    <property type="entry name" value="Classic Zinc Finger"/>
    <property type="match status" value="1"/>
</dbReference>
<name>A0A1I7TCV2_9PELO</name>
<dbReference type="SUPFAM" id="SSF57667">
    <property type="entry name" value="beta-beta-alpha zinc fingers"/>
    <property type="match status" value="1"/>
</dbReference>
<dbReference type="PROSITE" id="PS50157">
    <property type="entry name" value="ZINC_FINGER_C2H2_2"/>
    <property type="match status" value="3"/>
</dbReference>
<feature type="domain" description="C2H2-type" evidence="6">
    <location>
        <begin position="420"/>
        <end position="444"/>
    </location>
</feature>
<dbReference type="PANTHER" id="PTHR24379">
    <property type="entry name" value="KRAB AND ZINC FINGER DOMAIN-CONTAINING"/>
    <property type="match status" value="1"/>
</dbReference>
<feature type="domain" description="C2H2-type" evidence="6">
    <location>
        <begin position="391"/>
        <end position="419"/>
    </location>
</feature>
<dbReference type="STRING" id="1561998.A0A1I7TCV2"/>
<reference evidence="8" key="1">
    <citation type="submission" date="2016-11" db="UniProtKB">
        <authorList>
            <consortium name="WormBaseParasite"/>
        </authorList>
    </citation>
    <scope>IDENTIFICATION</scope>
</reference>
<accession>A0A1I7TCV2</accession>
<dbReference type="PANTHER" id="PTHR24379:SF121">
    <property type="entry name" value="C2H2-TYPE DOMAIN-CONTAINING PROTEIN"/>
    <property type="match status" value="1"/>
</dbReference>
<evidence type="ECO:0000256" key="4">
    <source>
        <dbReference type="ARBA" id="ARBA00022833"/>
    </source>
</evidence>
<feature type="domain" description="C2H2-type" evidence="6">
    <location>
        <begin position="203"/>
        <end position="231"/>
    </location>
</feature>
<keyword evidence="7" id="KW-1185">Reference proteome</keyword>
<sequence>MDDRIPFGVKSQTVFRKLEAEKQNSGSDAGKRRYSNMENTEGLTLNFHQDQRSFDQEKDMNRGYMQSFEANEKTVDRKTIIINDSSRSSDEVISYDNMAPELSSAQRNCTRAEQSQTSQGGLSGVGILLKKLRGEIRAPQKERIVLDDLGFRLRDRFKFPVCRVEEVQHIIASSCEYRGIAPPPVNTPTDVRVIRKMIRQKMIRCKVCKTRFTEKNIYERHLRDKHPVQYENYIIRQEEEAEARKRNELEFRRWEELHSGAFIPPETDVASEDPSGIPLPGEPQNGDFPDYSKIEKPHYVKKVSPQCPFCDKRYKDEISLKKHLNKMHEEASEFKQCLKCFKSVENDAEMELHDCELTYVCFQCTPIRNMCTEPRLTRHQAKFHRGANSGFRCKKCNICFLTPRKLRRHNKLSHVFENNVQCHFCDEFFISENHVMKHERIHTGIIKFECKVCDFTCNRFIELEVCF</sequence>
<protein>
    <submittedName>
        <fullName evidence="8">C2H2-type domain-containing protein</fullName>
    </submittedName>
</protein>
<keyword evidence="2" id="KW-0677">Repeat</keyword>
<keyword evidence="4" id="KW-0862">Zinc</keyword>
<dbReference type="Proteomes" id="UP000095282">
    <property type="component" value="Unplaced"/>
</dbReference>
<evidence type="ECO:0000259" key="6">
    <source>
        <dbReference type="PROSITE" id="PS50157"/>
    </source>
</evidence>
<evidence type="ECO:0000256" key="2">
    <source>
        <dbReference type="ARBA" id="ARBA00022737"/>
    </source>
</evidence>
<dbReference type="InterPro" id="IPR036236">
    <property type="entry name" value="Znf_C2H2_sf"/>
</dbReference>
<dbReference type="SMART" id="SM00355">
    <property type="entry name" value="ZnF_C2H2"/>
    <property type="match status" value="5"/>
</dbReference>